<dbReference type="Pfam" id="PF19924">
    <property type="entry name" value="DUF6387"/>
    <property type="match status" value="1"/>
</dbReference>
<organism evidence="1 2">
    <name type="scientific">Yokenella regensburgei</name>
    <dbReference type="NCBI Taxonomy" id="158877"/>
    <lineage>
        <taxon>Bacteria</taxon>
        <taxon>Pseudomonadati</taxon>
        <taxon>Pseudomonadota</taxon>
        <taxon>Gammaproteobacteria</taxon>
        <taxon>Enterobacterales</taxon>
        <taxon>Enterobacteriaceae</taxon>
        <taxon>Yokenella</taxon>
    </lineage>
</organism>
<gene>
    <name evidence="1" type="ORF">NCTC11967_01253</name>
</gene>
<proteinExistence type="predicted"/>
<dbReference type="EMBL" id="UAVL01000002">
    <property type="protein sequence ID" value="SQA62280.1"/>
    <property type="molecule type" value="Genomic_DNA"/>
</dbReference>
<dbReference type="AlphaFoldDB" id="A0AB38FUD6"/>
<dbReference type="RefSeq" id="WP_038254443.1">
    <property type="nucleotide sequence ID" value="NZ_UAVL01000002.1"/>
</dbReference>
<dbReference type="Proteomes" id="UP000251313">
    <property type="component" value="Unassembled WGS sequence"/>
</dbReference>
<reference evidence="1 2" key="1">
    <citation type="submission" date="2018-06" db="EMBL/GenBank/DDBJ databases">
        <authorList>
            <consortium name="Pathogen Informatics"/>
            <person name="Doyle S."/>
        </authorList>
    </citation>
    <scope>NUCLEOTIDE SEQUENCE [LARGE SCALE GENOMIC DNA]</scope>
    <source>
        <strain evidence="1 2">NCTC11967</strain>
    </source>
</reference>
<evidence type="ECO:0000313" key="2">
    <source>
        <dbReference type="Proteomes" id="UP000251313"/>
    </source>
</evidence>
<protein>
    <recommendedName>
        <fullName evidence="3">DUF2971 domain-containing protein</fullName>
    </recommendedName>
</protein>
<accession>A0AB38FUD6</accession>
<name>A0AB38FUD6_9ENTR</name>
<dbReference type="InterPro" id="IPR045664">
    <property type="entry name" value="DUF6387"/>
</dbReference>
<evidence type="ECO:0008006" key="3">
    <source>
        <dbReference type="Google" id="ProtNLM"/>
    </source>
</evidence>
<evidence type="ECO:0000313" key="1">
    <source>
        <dbReference type="EMBL" id="SQA62280.1"/>
    </source>
</evidence>
<comment type="caution">
    <text evidence="1">The sequence shown here is derived from an EMBL/GenBank/DDBJ whole genome shotgun (WGS) entry which is preliminary data.</text>
</comment>
<sequence>MDKAVVSDFSWFDLSNYSFIEGLSVYDFIHEIEWRHTLFYCSDNVGHLDDASFEDGVKYKRIFSGDPNVSVDSEEEISFNKEMDEYLRSSGKGDALSRDKPSLKHDTGVMPLSFSELAMYNKVAIDQGAYFVNKDGELEELNPQYMLATVSKNVPEYFNHRILLDLWLAEATDNEILSSIKKLLPEWRRELSVPEPDILPRRRMGLKTIQKLIQNRVLPILDILLWGELNNKEVSNAILSHVVFPDDPKDSQVIKETIRPYALEAMGEPYTRLLRLFVDNDGEIGTSKIADVTLRIS</sequence>